<geneLocation type="plasmid" evidence="3">
    <name>pKB17-24694</name>
</geneLocation>
<feature type="transmembrane region" description="Helical" evidence="2">
    <location>
        <begin position="103"/>
        <end position="122"/>
    </location>
</feature>
<evidence type="ECO:0000313" key="3">
    <source>
        <dbReference type="EMBL" id="BCY26553.1"/>
    </source>
</evidence>
<dbReference type="Proteomes" id="UP000825072">
    <property type="component" value="Chromosome 2"/>
</dbReference>
<feature type="region of interest" description="Disordered" evidence="1">
    <location>
        <begin position="639"/>
        <end position="706"/>
    </location>
</feature>
<proteinExistence type="predicted"/>
<dbReference type="RefSeq" id="WP_036973887.1">
    <property type="nucleotide sequence ID" value="NZ_AP024748.1"/>
</dbReference>
<protein>
    <submittedName>
        <fullName evidence="3">Integral membrane protein</fullName>
    </submittedName>
</protein>
<organism evidence="3 4">
    <name type="scientific">Cutibacterium modestum</name>
    <dbReference type="NCBI Taxonomy" id="2559073"/>
    <lineage>
        <taxon>Bacteria</taxon>
        <taxon>Bacillati</taxon>
        <taxon>Actinomycetota</taxon>
        <taxon>Actinomycetes</taxon>
        <taxon>Propionibacteriales</taxon>
        <taxon>Propionibacteriaceae</taxon>
        <taxon>Cutibacterium</taxon>
    </lineage>
</organism>
<name>A0AAD1KS48_9ACTN</name>
<sequence length="706" mass="75085">MSRHPYRRGTGERWFRIIVTTLVLVVALGSVPAMASGPGLGWMGDGFNVTDSNGIHLFQYQMSLDDGGVTAPLKGMWASIIGMCWNTYLMVVALLCRLLDWTVAMSWVGWITGPLVGLQNDIHDKVLAPLGADSWGGTVLTLLTTCAGVGVVVKMMRGRTAGAWATGARAAIAAALALGFLAAPVAKFAGDTTTLATPLARTQQFGVALSHMITSSVDPATATAGEVEVPDDMTSTGDSKDPKLSAIIVDSFVAPVHQQLNYGRIIDAKCHDKYIEVLKGGPYDDVSDARDDLGDCDEGLSDYAGDIADGSWLVGFFFYSSTVAGLAVVLLVFAGMCWFYVCKLVWSAFMSMLNVLRAIPGRTDPLIRDLCSILYSMIGIVGSMVMLGVVMLIIKSVFASDGDVAIKVMVVNMLELVGIIGFLMSMWRRHKGEKGLRDKINDWMRSKRSERGSVIGQWAGRGARRMVRSGGRKLTGWGRRRMASTVVSGAAAVATGGVSTGVTRAAKVARMAAGARRTSAAYRQIRAGAGAPQGQSKIATAGMSAIAHAHNHVSALRGGMSAIAKQTRQGKDAPVRATTGHPTLDAAARRVGRTEAGAIKTHHAVKATGAKVAAPMVKGTKAVIKPVVLGVRKVTKPVRHVLTPPTATEVPRHVKPPKEPKKPPEPQPQPNKPLKPRPANRRRSGSTKPVRISRRSPLKPAKGGQR</sequence>
<feature type="transmembrane region" description="Helical" evidence="2">
    <location>
        <begin position="76"/>
        <end position="96"/>
    </location>
</feature>
<evidence type="ECO:0000313" key="4">
    <source>
        <dbReference type="Proteomes" id="UP000825072"/>
    </source>
</evidence>
<feature type="transmembrane region" description="Helical" evidence="2">
    <location>
        <begin position="168"/>
        <end position="189"/>
    </location>
</feature>
<keyword evidence="2" id="KW-0472">Membrane</keyword>
<dbReference type="AlphaFoldDB" id="A0AAD1KS48"/>
<feature type="transmembrane region" description="Helical" evidence="2">
    <location>
        <begin position="370"/>
        <end position="394"/>
    </location>
</feature>
<feature type="transmembrane region" description="Helical" evidence="2">
    <location>
        <begin position="406"/>
        <end position="427"/>
    </location>
</feature>
<feature type="compositionally biased region" description="Basic residues" evidence="1">
    <location>
        <begin position="674"/>
        <end position="697"/>
    </location>
</feature>
<evidence type="ECO:0000256" key="1">
    <source>
        <dbReference type="SAM" id="MobiDB-lite"/>
    </source>
</evidence>
<feature type="transmembrane region" description="Helical" evidence="2">
    <location>
        <begin position="316"/>
        <end position="349"/>
    </location>
</feature>
<gene>
    <name evidence="3" type="ORF">KB1_25430</name>
</gene>
<feature type="compositionally biased region" description="Basic and acidic residues" evidence="1">
    <location>
        <begin position="650"/>
        <end position="664"/>
    </location>
</feature>
<reference evidence="3" key="1">
    <citation type="submission" date="2021-06" db="EMBL/GenBank/DDBJ databases">
        <title>Genome sequence of Cutibacterium modestum strain KB17-24694.</title>
        <authorList>
            <person name="Dekio I."/>
            <person name="Asahina A."/>
            <person name="Nishida M."/>
        </authorList>
    </citation>
    <scope>NUCLEOTIDE SEQUENCE</scope>
    <source>
        <strain evidence="3">KB17-24694</strain>
        <plasmid evidence="3">pKB17-24694</plasmid>
    </source>
</reference>
<feature type="transmembrane region" description="Helical" evidence="2">
    <location>
        <begin position="134"/>
        <end position="156"/>
    </location>
</feature>
<accession>A0AAD1KS48</accession>
<evidence type="ECO:0000256" key="2">
    <source>
        <dbReference type="SAM" id="Phobius"/>
    </source>
</evidence>
<dbReference type="EMBL" id="AP024748">
    <property type="protein sequence ID" value="BCY26553.1"/>
    <property type="molecule type" value="Genomic_DNA"/>
</dbReference>
<keyword evidence="3" id="KW-0614">Plasmid</keyword>
<keyword evidence="2" id="KW-0812">Transmembrane</keyword>
<keyword evidence="2" id="KW-1133">Transmembrane helix</keyword>